<proteinExistence type="predicted"/>
<evidence type="ECO:0000313" key="3">
    <source>
        <dbReference type="Proteomes" id="UP000823823"/>
    </source>
</evidence>
<gene>
    <name evidence="2" type="ORF">H9786_04850</name>
</gene>
<reference evidence="2" key="2">
    <citation type="submission" date="2021-04" db="EMBL/GenBank/DDBJ databases">
        <authorList>
            <person name="Gilroy R."/>
        </authorList>
    </citation>
    <scope>NUCLEOTIDE SEQUENCE</scope>
    <source>
        <strain evidence="2">ChiHjej13B12-24818</strain>
    </source>
</reference>
<accession>A0A9D2RNI6</accession>
<reference evidence="2" key="1">
    <citation type="journal article" date="2021" name="PeerJ">
        <title>Extensive microbial diversity within the chicken gut microbiome revealed by metagenomics and culture.</title>
        <authorList>
            <person name="Gilroy R."/>
            <person name="Ravi A."/>
            <person name="Getino M."/>
            <person name="Pursley I."/>
            <person name="Horton D.L."/>
            <person name="Alikhan N.F."/>
            <person name="Baker D."/>
            <person name="Gharbi K."/>
            <person name="Hall N."/>
            <person name="Watson M."/>
            <person name="Adriaenssens E.M."/>
            <person name="Foster-Nyarko E."/>
            <person name="Jarju S."/>
            <person name="Secka A."/>
            <person name="Antonio M."/>
            <person name="Oren A."/>
            <person name="Chaudhuri R.R."/>
            <person name="La Ragione R."/>
            <person name="Hildebrand F."/>
            <person name="Pallen M.J."/>
        </authorList>
    </citation>
    <scope>NUCLEOTIDE SEQUENCE</scope>
    <source>
        <strain evidence="2">ChiHjej13B12-24818</strain>
    </source>
</reference>
<name>A0A9D2RNI6_9MICO</name>
<feature type="region of interest" description="Disordered" evidence="1">
    <location>
        <begin position="85"/>
        <end position="128"/>
    </location>
</feature>
<organism evidence="2 3">
    <name type="scientific">Candidatus Brachybacterium merdavium</name>
    <dbReference type="NCBI Taxonomy" id="2838513"/>
    <lineage>
        <taxon>Bacteria</taxon>
        <taxon>Bacillati</taxon>
        <taxon>Actinomycetota</taxon>
        <taxon>Actinomycetes</taxon>
        <taxon>Micrococcales</taxon>
        <taxon>Dermabacteraceae</taxon>
        <taxon>Brachybacterium</taxon>
    </lineage>
</organism>
<dbReference type="Proteomes" id="UP000823823">
    <property type="component" value="Unassembled WGS sequence"/>
</dbReference>
<sequence>MPAYTPCVPARECSRTACSHPAVSTLTYVYEDSTAVLGPLSRSSEPHAYDLCRGHASSLTAPRGWELLRVPGSTDVSDDLVALSDAVDPRRRPPAPETPAAPAPRQRPAERQRPGDGRHLHVLRSSND</sequence>
<comment type="caution">
    <text evidence="2">The sequence shown here is derived from an EMBL/GenBank/DDBJ whole genome shotgun (WGS) entry which is preliminary data.</text>
</comment>
<dbReference type="AlphaFoldDB" id="A0A9D2RNI6"/>
<protein>
    <submittedName>
        <fullName evidence="2">DUF3499 domain-containing protein</fullName>
    </submittedName>
</protein>
<evidence type="ECO:0000313" key="2">
    <source>
        <dbReference type="EMBL" id="HJB09848.1"/>
    </source>
</evidence>
<dbReference type="Pfam" id="PF12005">
    <property type="entry name" value="DUF3499"/>
    <property type="match status" value="1"/>
</dbReference>
<evidence type="ECO:0000256" key="1">
    <source>
        <dbReference type="SAM" id="MobiDB-lite"/>
    </source>
</evidence>
<feature type="compositionally biased region" description="Basic and acidic residues" evidence="1">
    <location>
        <begin position="107"/>
        <end position="119"/>
    </location>
</feature>
<dbReference type="EMBL" id="DWZH01000037">
    <property type="protein sequence ID" value="HJB09848.1"/>
    <property type="molecule type" value="Genomic_DNA"/>
</dbReference>
<dbReference type="InterPro" id="IPR021888">
    <property type="entry name" value="DUF3499"/>
</dbReference>